<sequence length="491" mass="56775">MDRIFLNSLPTAIKTFERQRTDIHQSGIAKNVKYLPRFKQLGLIFQIAISHLKQAYIKNRFKLPRIQNFPLLAATLPLVLVDDAISNEELCASVSSFSHNTPNEFLAFLKKRKEQISIRDSELEKEENRTIDFTNPPLTQVVREIKENFLVQKELLVERLKTEFPESNHVKRTHLKPFVFTSSNTNSKINVVECKATADICLQEFCLNLEPNGQGFVDGNWDLVLDKNNLKMWRRPIDHEYVNSQNNLHEYRVIGSLPDVSAQTFLEVQLNLDLRKKWDSNVVNLEPVSNESGTELLHWVSKFPFPMSNREYFFLRRWVLSRAEEFMCRTKKEKETTKCKYPIMALIASRASFTPTEQSCVKNTVRVSDYVSTMLVVPQSQFHDPGMDFYLIYFDDPKLEIPGKTASWITTQVIPRFVDQVHHVSRRIEAQGLPIGIKPVILPPGKSQEDVSIYRNQGVDEEALIKALYGTSLYPSWLPAYYTEAVHTIFT</sequence>
<organism evidence="2 3">
    <name type="scientific">Cichlidogyrus casuarinus</name>
    <dbReference type="NCBI Taxonomy" id="1844966"/>
    <lineage>
        <taxon>Eukaryota</taxon>
        <taxon>Metazoa</taxon>
        <taxon>Spiralia</taxon>
        <taxon>Lophotrochozoa</taxon>
        <taxon>Platyhelminthes</taxon>
        <taxon>Monogenea</taxon>
        <taxon>Monopisthocotylea</taxon>
        <taxon>Dactylogyridea</taxon>
        <taxon>Ancyrocephalidae</taxon>
        <taxon>Cichlidogyrus</taxon>
    </lineage>
</organism>
<dbReference type="InterPro" id="IPR051213">
    <property type="entry name" value="START_lipid_transfer"/>
</dbReference>
<dbReference type="SUPFAM" id="SSF55961">
    <property type="entry name" value="Bet v1-like"/>
    <property type="match status" value="1"/>
</dbReference>
<dbReference type="AlphaFoldDB" id="A0ABD2QFD6"/>
<dbReference type="Pfam" id="PF01852">
    <property type="entry name" value="START"/>
    <property type="match status" value="1"/>
</dbReference>
<gene>
    <name evidence="2" type="primary">STARD7</name>
    <name evidence="2" type="ORF">Ciccas_003227</name>
</gene>
<name>A0ABD2QFD6_9PLAT</name>
<dbReference type="InterPro" id="IPR023393">
    <property type="entry name" value="START-like_dom_sf"/>
</dbReference>
<dbReference type="EMBL" id="JBJKFK010000285">
    <property type="protein sequence ID" value="KAL3318118.1"/>
    <property type="molecule type" value="Genomic_DNA"/>
</dbReference>
<keyword evidence="3" id="KW-1185">Reference proteome</keyword>
<evidence type="ECO:0000313" key="3">
    <source>
        <dbReference type="Proteomes" id="UP001626550"/>
    </source>
</evidence>
<proteinExistence type="predicted"/>
<feature type="domain" description="START" evidence="1">
    <location>
        <begin position="221"/>
        <end position="430"/>
    </location>
</feature>
<accession>A0ABD2QFD6</accession>
<evidence type="ECO:0000313" key="2">
    <source>
        <dbReference type="EMBL" id="KAL3318118.1"/>
    </source>
</evidence>
<reference evidence="2 3" key="1">
    <citation type="submission" date="2024-11" db="EMBL/GenBank/DDBJ databases">
        <title>Adaptive evolution of stress response genes in parasites aligns with host niche diversity.</title>
        <authorList>
            <person name="Hahn C."/>
            <person name="Resl P."/>
        </authorList>
    </citation>
    <scope>NUCLEOTIDE SEQUENCE [LARGE SCALE GENOMIC DNA]</scope>
    <source>
        <strain evidence="2">EGGRZ-B1_66</strain>
        <tissue evidence="2">Body</tissue>
    </source>
</reference>
<dbReference type="PANTHER" id="PTHR19308:SF8">
    <property type="entry name" value="STAR-RELATED LIPID TRANSFER PROTEIN 7, MITOCHONDRIAL"/>
    <property type="match status" value="1"/>
</dbReference>
<evidence type="ECO:0000259" key="1">
    <source>
        <dbReference type="PROSITE" id="PS50848"/>
    </source>
</evidence>
<dbReference type="PANTHER" id="PTHR19308">
    <property type="entry name" value="PHOSPHATIDYLCHOLINE TRANSFER PROTEIN"/>
    <property type="match status" value="1"/>
</dbReference>
<dbReference type="PROSITE" id="PS50848">
    <property type="entry name" value="START"/>
    <property type="match status" value="1"/>
</dbReference>
<dbReference type="GO" id="GO:0005737">
    <property type="term" value="C:cytoplasm"/>
    <property type="evidence" value="ECO:0007669"/>
    <property type="project" value="UniProtKB-ARBA"/>
</dbReference>
<protein>
    <submittedName>
        <fullName evidence="2">StAR- lipid transfer protein 7, mitochondrial</fullName>
    </submittedName>
</protein>
<comment type="caution">
    <text evidence="2">The sequence shown here is derived from an EMBL/GenBank/DDBJ whole genome shotgun (WGS) entry which is preliminary data.</text>
</comment>
<dbReference type="InterPro" id="IPR002913">
    <property type="entry name" value="START_lipid-bd_dom"/>
</dbReference>
<dbReference type="Proteomes" id="UP001626550">
    <property type="component" value="Unassembled WGS sequence"/>
</dbReference>
<dbReference type="Gene3D" id="3.30.530.20">
    <property type="match status" value="1"/>
</dbReference>